<sequence length="82" mass="9020">MQWLLICGSLVRILHLQPHLSRLRTMVSACLHPIDSHIIPLTGIHQSIRCVGLAHADLVPMPSLPPRNRHVRGGGAPIPDCQ</sequence>
<keyword evidence="1" id="KW-0732">Signal</keyword>
<dbReference type="AlphaFoldDB" id="A0AAJ0BW94"/>
<proteinExistence type="predicted"/>
<gene>
    <name evidence="2" type="ORF">QBC33DRAFT_544318</name>
</gene>
<dbReference type="EMBL" id="MU839015">
    <property type="protein sequence ID" value="KAK1765445.1"/>
    <property type="molecule type" value="Genomic_DNA"/>
</dbReference>
<dbReference type="GeneID" id="85311627"/>
<comment type="caution">
    <text evidence="2">The sequence shown here is derived from an EMBL/GenBank/DDBJ whole genome shotgun (WGS) entry which is preliminary data.</text>
</comment>
<accession>A0AAJ0BW94</accession>
<protein>
    <recommendedName>
        <fullName evidence="4">Secreted protein</fullName>
    </recommendedName>
</protein>
<keyword evidence="3" id="KW-1185">Reference proteome</keyword>
<evidence type="ECO:0000256" key="1">
    <source>
        <dbReference type="SAM" id="SignalP"/>
    </source>
</evidence>
<evidence type="ECO:0000313" key="2">
    <source>
        <dbReference type="EMBL" id="KAK1765445.1"/>
    </source>
</evidence>
<name>A0AAJ0BW94_9PEZI</name>
<dbReference type="RefSeq" id="XP_060281658.1">
    <property type="nucleotide sequence ID" value="XM_060428440.1"/>
</dbReference>
<reference evidence="2" key="1">
    <citation type="submission" date="2023-06" db="EMBL/GenBank/DDBJ databases">
        <title>Genome-scale phylogeny and comparative genomics of the fungal order Sordariales.</title>
        <authorList>
            <consortium name="Lawrence Berkeley National Laboratory"/>
            <person name="Hensen N."/>
            <person name="Bonometti L."/>
            <person name="Westerberg I."/>
            <person name="Brannstrom I.O."/>
            <person name="Guillou S."/>
            <person name="Cros-Aarteil S."/>
            <person name="Calhoun S."/>
            <person name="Haridas S."/>
            <person name="Kuo A."/>
            <person name="Mondo S."/>
            <person name="Pangilinan J."/>
            <person name="Riley R."/>
            <person name="Labutti K."/>
            <person name="Andreopoulos B."/>
            <person name="Lipzen A."/>
            <person name="Chen C."/>
            <person name="Yanf M."/>
            <person name="Daum C."/>
            <person name="Ng V."/>
            <person name="Clum A."/>
            <person name="Steindorff A."/>
            <person name="Ohm R."/>
            <person name="Martin F."/>
            <person name="Silar P."/>
            <person name="Natvig D."/>
            <person name="Lalanne C."/>
            <person name="Gautier V."/>
            <person name="Ament-Velasquez S.L."/>
            <person name="Kruys A."/>
            <person name="Hutchinson M.I."/>
            <person name="Powell A.J."/>
            <person name="Barry K."/>
            <person name="Miller A.N."/>
            <person name="Grigoriev I.V."/>
            <person name="Debuchy R."/>
            <person name="Gladieux P."/>
            <person name="Thoren M.H."/>
            <person name="Johannesson H."/>
        </authorList>
    </citation>
    <scope>NUCLEOTIDE SEQUENCE</scope>
    <source>
        <strain evidence="2">8032-3</strain>
    </source>
</reference>
<feature type="signal peptide" evidence="1">
    <location>
        <begin position="1"/>
        <end position="16"/>
    </location>
</feature>
<dbReference type="Proteomes" id="UP001244011">
    <property type="component" value="Unassembled WGS sequence"/>
</dbReference>
<evidence type="ECO:0008006" key="4">
    <source>
        <dbReference type="Google" id="ProtNLM"/>
    </source>
</evidence>
<organism evidence="2 3">
    <name type="scientific">Phialemonium atrogriseum</name>
    <dbReference type="NCBI Taxonomy" id="1093897"/>
    <lineage>
        <taxon>Eukaryota</taxon>
        <taxon>Fungi</taxon>
        <taxon>Dikarya</taxon>
        <taxon>Ascomycota</taxon>
        <taxon>Pezizomycotina</taxon>
        <taxon>Sordariomycetes</taxon>
        <taxon>Sordariomycetidae</taxon>
        <taxon>Cephalothecales</taxon>
        <taxon>Cephalothecaceae</taxon>
        <taxon>Phialemonium</taxon>
    </lineage>
</organism>
<feature type="chain" id="PRO_5042569282" description="Secreted protein" evidence="1">
    <location>
        <begin position="17"/>
        <end position="82"/>
    </location>
</feature>
<evidence type="ECO:0000313" key="3">
    <source>
        <dbReference type="Proteomes" id="UP001244011"/>
    </source>
</evidence>